<dbReference type="KEGG" id="cfp:CR44_05070"/>
<evidence type="ECO:0000313" key="2">
    <source>
        <dbReference type="Proteomes" id="UP000093100"/>
    </source>
</evidence>
<organism evidence="1 2">
    <name type="scientific">Campylobacter fetus subsp. testudinum</name>
    <dbReference type="NCBI Taxonomy" id="1507806"/>
    <lineage>
        <taxon>Bacteria</taxon>
        <taxon>Pseudomonadati</taxon>
        <taxon>Campylobacterota</taxon>
        <taxon>Epsilonproteobacteria</taxon>
        <taxon>Campylobacterales</taxon>
        <taxon>Campylobacteraceae</taxon>
        <taxon>Campylobacter</taxon>
    </lineage>
</organism>
<sequence length="83" mass="9821">MKNTITEALIYENQGLRNDALEVYKNILKAEPHNQEAQSAVRRLSGLRRKNVYVNEQMLDFFLNLKADDEIGIREFKRWLVKI</sequence>
<reference evidence="1 2" key="1">
    <citation type="journal article" date="2016" name="Genome Biol. Evol.">
        <title>Comparative Genomics of Campylobacter fetus from Reptiles and Mammals Reveals Divergent Evolution in Host-Associated Lineages.</title>
        <authorList>
            <person name="Gilbert M.J."/>
            <person name="Miller W.G."/>
            <person name="Yee E."/>
            <person name="Zomer A.L."/>
            <person name="van der Graaf-van Bloois L."/>
            <person name="Fitzgerald C."/>
            <person name="Forbes K.J."/>
            <person name="Meric G."/>
            <person name="Sheppard S.K."/>
            <person name="Wagenaar J.A."/>
            <person name="Duim B."/>
        </authorList>
    </citation>
    <scope>NUCLEOTIDE SEQUENCE [LARGE SCALE GENOMIC DNA]</scope>
    <source>
        <strain evidence="1 2">12S02225-3</strain>
    </source>
</reference>
<comment type="caution">
    <text evidence="1">The sequence shown here is derived from an EMBL/GenBank/DDBJ whole genome shotgun (WGS) entry which is preliminary data.</text>
</comment>
<dbReference type="EMBL" id="LFLK01000001">
    <property type="protein sequence ID" value="OCR91504.1"/>
    <property type="molecule type" value="Genomic_DNA"/>
</dbReference>
<dbReference type="RefSeq" id="WP_023385236.1">
    <property type="nucleotide sequence ID" value="NZ_CP009226.1"/>
</dbReference>
<name>A0AAX0HD22_CAMFE</name>
<evidence type="ECO:0008006" key="3">
    <source>
        <dbReference type="Google" id="ProtNLM"/>
    </source>
</evidence>
<protein>
    <recommendedName>
        <fullName evidence="3">Tetratricopeptide repeat protein</fullName>
    </recommendedName>
</protein>
<dbReference type="Proteomes" id="UP000093100">
    <property type="component" value="Unassembled WGS sequence"/>
</dbReference>
<evidence type="ECO:0000313" key="1">
    <source>
        <dbReference type="EMBL" id="OCR91504.1"/>
    </source>
</evidence>
<proteinExistence type="predicted"/>
<accession>A0AAX0HD22</accession>
<dbReference type="AlphaFoldDB" id="A0AAX0HD22"/>
<gene>
    <name evidence="1" type="ORF">CFT12S02225_00110</name>
</gene>